<proteinExistence type="predicted"/>
<dbReference type="Gene3D" id="2.180.10.10">
    <property type="entry name" value="RHS repeat-associated core"/>
    <property type="match status" value="1"/>
</dbReference>
<dbReference type="Proteomes" id="UP001174867">
    <property type="component" value="Unassembled WGS sequence"/>
</dbReference>
<feature type="non-terminal residue" evidence="1">
    <location>
        <position position="1"/>
    </location>
</feature>
<gene>
    <name evidence="1" type="ORF">Q0A17_23370</name>
</gene>
<keyword evidence="2" id="KW-1185">Reference proteome</keyword>
<dbReference type="EMBL" id="JAUJYW010000030">
    <property type="protein sequence ID" value="MDN8602311.1"/>
    <property type="molecule type" value="Genomic_DNA"/>
</dbReference>
<evidence type="ECO:0000313" key="2">
    <source>
        <dbReference type="Proteomes" id="UP001174867"/>
    </source>
</evidence>
<name>A0ABT8Q111_9ENTR</name>
<dbReference type="Pfam" id="PF05593">
    <property type="entry name" value="RHS_repeat"/>
    <property type="match status" value="2"/>
</dbReference>
<dbReference type="PANTHER" id="PTHR32305:SF15">
    <property type="entry name" value="PROTEIN RHSA-RELATED"/>
    <property type="match status" value="1"/>
</dbReference>
<protein>
    <submittedName>
        <fullName evidence="1">Protein Rhs</fullName>
    </submittedName>
</protein>
<organism evidence="1 2">
    <name type="scientific">Citrobacter enshiensis</name>
    <dbReference type="NCBI Taxonomy" id="2971264"/>
    <lineage>
        <taxon>Bacteria</taxon>
        <taxon>Pseudomonadati</taxon>
        <taxon>Pseudomonadota</taxon>
        <taxon>Gammaproteobacteria</taxon>
        <taxon>Enterobacterales</taxon>
        <taxon>Enterobacteriaceae</taxon>
        <taxon>Citrobacter</taxon>
    </lineage>
</organism>
<dbReference type="InterPro" id="IPR031325">
    <property type="entry name" value="RHS_repeat"/>
</dbReference>
<comment type="caution">
    <text evidence="1">The sequence shown here is derived from an EMBL/GenBank/DDBJ whole genome shotgun (WGS) entry which is preliminary data.</text>
</comment>
<dbReference type="InterPro" id="IPR006530">
    <property type="entry name" value="YD"/>
</dbReference>
<evidence type="ECO:0000313" key="1">
    <source>
        <dbReference type="EMBL" id="MDN8602311.1"/>
    </source>
</evidence>
<accession>A0ABT8Q111</accession>
<reference evidence="1 2" key="1">
    <citation type="submission" date="2023-07" db="EMBL/GenBank/DDBJ databases">
        <title>Citrobacter selenititolerans sp. nov., isolated from seleniferous soil.</title>
        <authorList>
            <person name="Zhang S."/>
            <person name="Li K."/>
            <person name="Peng J."/>
            <person name="Wang H."/>
            <person name="Sun J."/>
            <person name="Guo Y."/>
        </authorList>
    </citation>
    <scope>NUCLEOTIDE SEQUENCE [LARGE SCALE GENOMIC DNA]</scope>
    <source>
        <strain evidence="1 2">S2-9</strain>
    </source>
</reference>
<feature type="non-terminal residue" evidence="1">
    <location>
        <position position="307"/>
    </location>
</feature>
<dbReference type="InterPro" id="IPR050708">
    <property type="entry name" value="T6SS_VgrG/RHS"/>
</dbReference>
<dbReference type="NCBIfam" id="TIGR01643">
    <property type="entry name" value="YD_repeat_2x"/>
    <property type="match status" value="3"/>
</dbReference>
<sequence length="307" mass="35090">DPLQGETLLTQDMLGRLLEVRDPLRQVTAWQHSTQHASPEGSVTRTTLPDGVVQRQDYSAGKKVAGVTDGEGKTTRYEYGSFDRVMAVVRPDGQRYRFEYDGLLRLKQVTDAQGKIWTYEYDLSGQIIRETDFGGRVLTYEYDAAGRRICTRFPDERLIRLYYDHGDRLLRQQVFRLRDNHEQPGAATEYRYDTEYRLISATTPDARVEFEYGADCNVTAETLNGHRVEHAYDPLNGRPVAWRLDGVEMAFAWGPMGRLSQWQVNGHAPLRLSHNALGREIKRQSDAGFLHGQRHGKTGNLIEQWAG</sequence>
<dbReference type="PANTHER" id="PTHR32305">
    <property type="match status" value="1"/>
</dbReference>